<dbReference type="Proteomes" id="UP000886595">
    <property type="component" value="Unassembled WGS sequence"/>
</dbReference>
<dbReference type="OrthoDB" id="1114056at2759"/>
<keyword evidence="2" id="KW-1185">Reference proteome</keyword>
<organism evidence="1 2">
    <name type="scientific">Brassica carinata</name>
    <name type="common">Ethiopian mustard</name>
    <name type="synonym">Abyssinian cabbage</name>
    <dbReference type="NCBI Taxonomy" id="52824"/>
    <lineage>
        <taxon>Eukaryota</taxon>
        <taxon>Viridiplantae</taxon>
        <taxon>Streptophyta</taxon>
        <taxon>Embryophyta</taxon>
        <taxon>Tracheophyta</taxon>
        <taxon>Spermatophyta</taxon>
        <taxon>Magnoliopsida</taxon>
        <taxon>eudicotyledons</taxon>
        <taxon>Gunneridae</taxon>
        <taxon>Pentapetalae</taxon>
        <taxon>rosids</taxon>
        <taxon>malvids</taxon>
        <taxon>Brassicales</taxon>
        <taxon>Brassicaceae</taxon>
        <taxon>Brassiceae</taxon>
        <taxon>Brassica</taxon>
    </lineage>
</organism>
<proteinExistence type="predicted"/>
<name>A0A8X7WHZ3_BRACI</name>
<evidence type="ECO:0000313" key="1">
    <source>
        <dbReference type="EMBL" id="KAG2329976.1"/>
    </source>
</evidence>
<sequence length="239" mass="27045">MAIRVINPVDPIPYLSFEARLNTNRAHFTDDDLPVDECQTRFVNERASHKYEDLCLRGFVVQGNLFPQESDFTEGDDLKFLLLLGRCGSSWNPVSVRSRCEDAINTIMLTPHVNRSYDWENCDLSLAILALTGYRCSGWPVFTLTALVSPLIHALINRKEINFGEMVYDQVLAMARQFDQEKKSIFPNLIYQVLQFQKELPVLPGDEAPIGEGVNICSVPADSPTLNNRGPRGRRRIDG</sequence>
<dbReference type="AlphaFoldDB" id="A0A8X7WHZ3"/>
<comment type="caution">
    <text evidence="1">The sequence shown here is derived from an EMBL/GenBank/DDBJ whole genome shotgun (WGS) entry which is preliminary data.</text>
</comment>
<evidence type="ECO:0000313" key="2">
    <source>
        <dbReference type="Proteomes" id="UP000886595"/>
    </source>
</evidence>
<protein>
    <submittedName>
        <fullName evidence="1">Uncharacterized protein</fullName>
    </submittedName>
</protein>
<accession>A0A8X7WHZ3</accession>
<dbReference type="EMBL" id="JAAMPC010000001">
    <property type="protein sequence ID" value="KAG2329976.1"/>
    <property type="molecule type" value="Genomic_DNA"/>
</dbReference>
<reference evidence="1 2" key="1">
    <citation type="submission" date="2020-02" db="EMBL/GenBank/DDBJ databases">
        <authorList>
            <person name="Ma Q."/>
            <person name="Huang Y."/>
            <person name="Song X."/>
            <person name="Pei D."/>
        </authorList>
    </citation>
    <scope>NUCLEOTIDE SEQUENCE [LARGE SCALE GENOMIC DNA]</scope>
    <source>
        <strain evidence="1">Sxm20200214</strain>
        <tissue evidence="1">Leaf</tissue>
    </source>
</reference>
<gene>
    <name evidence="1" type="ORF">Bca52824_001156</name>
</gene>